<feature type="transmembrane region" description="Helical" evidence="6">
    <location>
        <begin position="80"/>
        <end position="99"/>
    </location>
</feature>
<evidence type="ECO:0000256" key="2">
    <source>
        <dbReference type="ARBA" id="ARBA00022475"/>
    </source>
</evidence>
<feature type="transmembrane region" description="Helical" evidence="6">
    <location>
        <begin position="133"/>
        <end position="153"/>
    </location>
</feature>
<feature type="transmembrane region" description="Helical" evidence="6">
    <location>
        <begin position="312"/>
        <end position="332"/>
    </location>
</feature>
<evidence type="ECO:0000256" key="1">
    <source>
        <dbReference type="ARBA" id="ARBA00004651"/>
    </source>
</evidence>
<proteinExistence type="predicted"/>
<dbReference type="AlphaFoldDB" id="A0A1J5P8D2"/>
<accession>A0A1J5P8D2</accession>
<dbReference type="GO" id="GO:0022857">
    <property type="term" value="F:transmembrane transporter activity"/>
    <property type="evidence" value="ECO:0007669"/>
    <property type="project" value="InterPro"/>
</dbReference>
<dbReference type="EMBL" id="MDDC01000001">
    <property type="protein sequence ID" value="OIQ61595.1"/>
    <property type="molecule type" value="Genomic_DNA"/>
</dbReference>
<evidence type="ECO:0000256" key="6">
    <source>
        <dbReference type="SAM" id="Phobius"/>
    </source>
</evidence>
<keyword evidence="5 6" id="KW-0472">Membrane</keyword>
<dbReference type="PANTHER" id="PTHR32196">
    <property type="entry name" value="ABC TRANSPORTER PERMEASE PROTEIN YPHD-RELATED-RELATED"/>
    <property type="match status" value="1"/>
</dbReference>
<dbReference type="OrthoDB" id="9815820at2"/>
<evidence type="ECO:0000256" key="5">
    <source>
        <dbReference type="ARBA" id="ARBA00023136"/>
    </source>
</evidence>
<sequence length="342" mass="35877">MTKAKPPQNPLKKVGLGSQQLVILLSLVGLTALFSMLNPTFLSERSLDNIFRVSSIYGIAALGMTMVIITGGIDLSVSSLFALGGALGAGLLGIAYSAANPVKLPFFMAILIALGVTGFMGLINGLVITRLNLAPFVATLGMMTIARGITYVYTDFTVRGVPGSPITFMHPWFEWLGGGYIAGIPTQGVIFIVLAVLASLFLRYTAMGRNIYAVGGNIEIARLAGINTGLVIMLTYVISGILAGLSGIILTGRLLSASPLAANGYEMDVIAAVVIGGTSLSGGRGSIFGTVLGALIMSVLNNGLDMLNVPSFYQYLLKGIILVMAVISDQMYRQRTQQTSPV</sequence>
<reference evidence="7 8" key="1">
    <citation type="submission" date="2016-08" db="EMBL/GenBank/DDBJ databases">
        <title>Genome-based comparison of Moorella thermoacetic strains.</title>
        <authorList>
            <person name="Poehlein A."/>
            <person name="Bengelsdorf F.R."/>
            <person name="Esser C."/>
            <person name="Duerre P."/>
            <person name="Daniel R."/>
        </authorList>
    </citation>
    <scope>NUCLEOTIDE SEQUENCE [LARGE SCALE GENOMIC DNA]</scope>
    <source>
        <strain evidence="7 8">DSM 21394</strain>
    </source>
</reference>
<dbReference type="CDD" id="cd06579">
    <property type="entry name" value="TM_PBP1_transp_AraH_like"/>
    <property type="match status" value="1"/>
</dbReference>
<comment type="caution">
    <text evidence="7">The sequence shown here is derived from an EMBL/GenBank/DDBJ whole genome shotgun (WGS) entry which is preliminary data.</text>
</comment>
<feature type="transmembrane region" description="Helical" evidence="6">
    <location>
        <begin position="223"/>
        <end position="249"/>
    </location>
</feature>
<organism evidence="7 8">
    <name type="scientific">Neomoorella thermoacetica</name>
    <name type="common">Clostridium thermoaceticum</name>
    <dbReference type="NCBI Taxonomy" id="1525"/>
    <lineage>
        <taxon>Bacteria</taxon>
        <taxon>Bacillati</taxon>
        <taxon>Bacillota</taxon>
        <taxon>Clostridia</taxon>
        <taxon>Neomoorellales</taxon>
        <taxon>Neomoorellaceae</taxon>
        <taxon>Neomoorella</taxon>
    </lineage>
</organism>
<dbReference type="Proteomes" id="UP000182811">
    <property type="component" value="Unassembled WGS sequence"/>
</dbReference>
<evidence type="ECO:0000313" key="8">
    <source>
        <dbReference type="Proteomes" id="UP000182811"/>
    </source>
</evidence>
<name>A0A1J5P8D2_NEOTH</name>
<evidence type="ECO:0000256" key="3">
    <source>
        <dbReference type="ARBA" id="ARBA00022692"/>
    </source>
</evidence>
<keyword evidence="2" id="KW-1003">Cell membrane</keyword>
<dbReference type="GO" id="GO:0005886">
    <property type="term" value="C:plasma membrane"/>
    <property type="evidence" value="ECO:0007669"/>
    <property type="project" value="UniProtKB-SubCell"/>
</dbReference>
<dbReference type="Pfam" id="PF02653">
    <property type="entry name" value="BPD_transp_2"/>
    <property type="match status" value="1"/>
</dbReference>
<feature type="transmembrane region" description="Helical" evidence="6">
    <location>
        <begin position="21"/>
        <end position="42"/>
    </location>
</feature>
<dbReference type="InterPro" id="IPR001851">
    <property type="entry name" value="ABC_transp_permease"/>
</dbReference>
<keyword evidence="4 6" id="KW-1133">Transmembrane helix</keyword>
<protein>
    <submittedName>
        <fullName evidence="7">Ribose transport system permease protein RbsC</fullName>
    </submittedName>
</protein>
<feature type="transmembrane region" description="Helical" evidence="6">
    <location>
        <begin position="105"/>
        <end position="126"/>
    </location>
</feature>
<comment type="subcellular location">
    <subcellularLocation>
        <location evidence="1">Cell membrane</location>
        <topology evidence="1">Multi-pass membrane protein</topology>
    </subcellularLocation>
</comment>
<feature type="transmembrane region" description="Helical" evidence="6">
    <location>
        <begin position="179"/>
        <end position="202"/>
    </location>
</feature>
<feature type="transmembrane region" description="Helical" evidence="6">
    <location>
        <begin position="54"/>
        <end position="73"/>
    </location>
</feature>
<evidence type="ECO:0000256" key="4">
    <source>
        <dbReference type="ARBA" id="ARBA00022989"/>
    </source>
</evidence>
<evidence type="ECO:0000313" key="7">
    <source>
        <dbReference type="EMBL" id="OIQ61595.1"/>
    </source>
</evidence>
<keyword evidence="3 6" id="KW-0812">Transmembrane</keyword>
<gene>
    <name evidence="7" type="primary">rbsC_2</name>
    <name evidence="7" type="ORF">MOTE_01650</name>
</gene>